<feature type="region of interest" description="Disordered" evidence="1">
    <location>
        <begin position="34"/>
        <end position="87"/>
    </location>
</feature>
<evidence type="ECO:0000313" key="4">
    <source>
        <dbReference type="Proteomes" id="UP000196151"/>
    </source>
</evidence>
<accession>A0A200JED5</accession>
<dbReference type="EMBL" id="NIBQ01000001">
    <property type="protein sequence ID" value="OUZ34927.1"/>
    <property type="molecule type" value="Genomic_DNA"/>
</dbReference>
<sequence>MKIKNIIPLLFVGFMLTGCFGRKAEVEIIEDAYKEESSSSIEESVSYEGDEVFYEPRDSTETSSTIDENKQATETTTQSSTEDKGKVEVIKTSNGDFKVELPTGWETVETKELSDNADISVKNSNTETYYIVLSEAKKDFENFSAFKKSVDISDLGEISNEKKESIKYNGMKGERRKFTATKDGIEVYYMYDLMESEDHYLQCISWTLESTKKENEPDMIKLMKSLTEL</sequence>
<organism evidence="2">
    <name type="scientific">Candidatus Enterococcus dunnyi</name>
    <dbReference type="NCBI Taxonomy" id="1834192"/>
    <lineage>
        <taxon>Bacteria</taxon>
        <taxon>Bacillati</taxon>
        <taxon>Bacillota</taxon>
        <taxon>Bacilli</taxon>
        <taxon>Lactobacillales</taxon>
        <taxon>Enterococcaceae</taxon>
        <taxon>Enterococcus</taxon>
    </lineage>
</organism>
<dbReference type="PROSITE" id="PS51257">
    <property type="entry name" value="PROKAR_LIPOPROTEIN"/>
    <property type="match status" value="1"/>
</dbReference>
<evidence type="ECO:0000313" key="3">
    <source>
        <dbReference type="EMBL" id="WYJ95443.1"/>
    </source>
</evidence>
<proteinExistence type="predicted"/>
<reference evidence="3" key="3">
    <citation type="submission" date="2024-03" db="EMBL/GenBank/DDBJ databases">
        <title>The Genome Sequence of Enterococcus sp. DIV0238c.</title>
        <authorList>
            <consortium name="The Broad Institute Genomics Platform"/>
            <consortium name="The Broad Institute Microbial Omics Core"/>
            <consortium name="The Broad Institute Genomic Center for Infectious Diseases"/>
            <person name="Earl A."/>
            <person name="Manson A."/>
            <person name="Gilmore M."/>
            <person name="Schwartman J."/>
            <person name="Shea T."/>
            <person name="Abouelleil A."/>
            <person name="Cao P."/>
            <person name="Chapman S."/>
            <person name="Cusick C."/>
            <person name="Young S."/>
            <person name="Neafsey D."/>
            <person name="Nusbaum C."/>
            <person name="Birren B."/>
        </authorList>
    </citation>
    <scope>NUCLEOTIDE SEQUENCE</scope>
    <source>
        <strain evidence="3">9D6_DIV0238</strain>
    </source>
</reference>
<dbReference type="AlphaFoldDB" id="A0A200JED5"/>
<evidence type="ECO:0008006" key="5">
    <source>
        <dbReference type="Google" id="ProtNLM"/>
    </source>
</evidence>
<protein>
    <recommendedName>
        <fullName evidence="5">Lipoprotein</fullName>
    </recommendedName>
</protein>
<reference evidence="3" key="2">
    <citation type="submission" date="2017-05" db="EMBL/GenBank/DDBJ databases">
        <authorList>
            <consortium name="The Broad Institute Genomics Platform"/>
            <consortium name="The Broad Institute Genomic Center for Infectious Diseases"/>
            <person name="Earl A."/>
            <person name="Manson A."/>
            <person name="Schwartman J."/>
            <person name="Gilmore M."/>
            <person name="Abouelleil A."/>
            <person name="Cao P."/>
            <person name="Chapman S."/>
            <person name="Cusick C."/>
            <person name="Shea T."/>
            <person name="Young S."/>
            <person name="Neafsey D."/>
            <person name="Nusbaum C."/>
            <person name="Birren B."/>
        </authorList>
    </citation>
    <scope>NUCLEOTIDE SEQUENCE</scope>
    <source>
        <strain evidence="3">9D6_DIV0238</strain>
    </source>
</reference>
<name>A0A200JED5_9ENTE</name>
<gene>
    <name evidence="2" type="ORF">A5889_000402</name>
    <name evidence="3" type="ORF">A5889_002991</name>
</gene>
<dbReference type="RefSeq" id="WP_087639594.1">
    <property type="nucleotide sequence ID" value="NZ_CP147246.1"/>
</dbReference>
<evidence type="ECO:0000313" key="2">
    <source>
        <dbReference type="EMBL" id="OUZ34927.1"/>
    </source>
</evidence>
<keyword evidence="4" id="KW-1185">Reference proteome</keyword>
<evidence type="ECO:0000256" key="1">
    <source>
        <dbReference type="SAM" id="MobiDB-lite"/>
    </source>
</evidence>
<dbReference type="EMBL" id="CP147246">
    <property type="protein sequence ID" value="WYJ95443.1"/>
    <property type="molecule type" value="Genomic_DNA"/>
</dbReference>
<reference evidence="2" key="1">
    <citation type="submission" date="2017-05" db="EMBL/GenBank/DDBJ databases">
        <title>The Genome Sequence of Enterococcus sp. 9D6_DIV0238.</title>
        <authorList>
            <consortium name="The Broad Institute Genomics Platform"/>
            <consortium name="The Broad Institute Genomic Center for Infectious Diseases"/>
            <person name="Earl A."/>
            <person name="Manson A."/>
            <person name="Schwartman J."/>
            <person name="Gilmore M."/>
            <person name="Abouelleil A."/>
            <person name="Cao P."/>
            <person name="Chapman S."/>
            <person name="Cusick C."/>
            <person name="Shea T."/>
            <person name="Young S."/>
            <person name="Neafsey D."/>
            <person name="Nusbaum C."/>
            <person name="Birren B."/>
        </authorList>
    </citation>
    <scope>NUCLEOTIDE SEQUENCE [LARGE SCALE GENOMIC DNA]</scope>
    <source>
        <strain evidence="2">9D6_DIV0238</strain>
    </source>
</reference>
<feature type="compositionally biased region" description="Low complexity" evidence="1">
    <location>
        <begin position="38"/>
        <end position="47"/>
    </location>
</feature>
<dbReference type="Proteomes" id="UP000196151">
    <property type="component" value="Chromosome"/>
</dbReference>
<dbReference type="OrthoDB" id="2193729at2"/>